<dbReference type="OMA" id="MKVAFFP"/>
<dbReference type="Gramene" id="OIT06631">
    <property type="protein sequence ID" value="OIT06631"/>
    <property type="gene ID" value="A4A49_08600"/>
</dbReference>
<organism evidence="3 4">
    <name type="scientific">Nicotiana attenuata</name>
    <name type="common">Coyote tobacco</name>
    <dbReference type="NCBI Taxonomy" id="49451"/>
    <lineage>
        <taxon>Eukaryota</taxon>
        <taxon>Viridiplantae</taxon>
        <taxon>Streptophyta</taxon>
        <taxon>Embryophyta</taxon>
        <taxon>Tracheophyta</taxon>
        <taxon>Spermatophyta</taxon>
        <taxon>Magnoliopsida</taxon>
        <taxon>eudicotyledons</taxon>
        <taxon>Gunneridae</taxon>
        <taxon>Pentapetalae</taxon>
        <taxon>asterids</taxon>
        <taxon>lamiids</taxon>
        <taxon>Solanales</taxon>
        <taxon>Solanaceae</taxon>
        <taxon>Nicotianoideae</taxon>
        <taxon>Nicotianeae</taxon>
        <taxon>Nicotiana</taxon>
    </lineage>
</organism>
<accession>A0A1J6JA60</accession>
<dbReference type="Proteomes" id="UP000187609">
    <property type="component" value="Unassembled WGS sequence"/>
</dbReference>
<proteinExistence type="predicted"/>
<evidence type="ECO:0000256" key="1">
    <source>
        <dbReference type="SAM" id="MobiDB-lite"/>
    </source>
</evidence>
<dbReference type="EMBL" id="MJEQ01037184">
    <property type="protein sequence ID" value="OIT06631.1"/>
    <property type="molecule type" value="Genomic_DNA"/>
</dbReference>
<reference evidence="3" key="1">
    <citation type="submission" date="2016-11" db="EMBL/GenBank/DDBJ databases">
        <title>The genome of Nicotiana attenuata.</title>
        <authorList>
            <person name="Xu S."/>
            <person name="Brockmoeller T."/>
            <person name="Gaquerel E."/>
            <person name="Navarro A."/>
            <person name="Kuhl H."/>
            <person name="Gase K."/>
            <person name="Ling Z."/>
            <person name="Zhou W."/>
            <person name="Kreitzer C."/>
            <person name="Stanke M."/>
            <person name="Tang H."/>
            <person name="Lyons E."/>
            <person name="Pandey P."/>
            <person name="Pandey S.P."/>
            <person name="Timmermann B."/>
            <person name="Baldwin I.T."/>
        </authorList>
    </citation>
    <scope>NUCLEOTIDE SEQUENCE [LARGE SCALE GENOMIC DNA]</scope>
    <source>
        <strain evidence="3">UT</strain>
    </source>
</reference>
<comment type="caution">
    <text evidence="3">The sequence shown here is derived from an EMBL/GenBank/DDBJ whole genome shotgun (WGS) entry which is preliminary data.</text>
</comment>
<dbReference type="AlphaFoldDB" id="A0A1J6JA60"/>
<keyword evidence="2" id="KW-0732">Signal</keyword>
<keyword evidence="4" id="KW-1185">Reference proteome</keyword>
<protein>
    <submittedName>
        <fullName evidence="3">Uncharacterized protein</fullName>
    </submittedName>
</protein>
<feature type="chain" id="PRO_5013018216" evidence="2">
    <location>
        <begin position="23"/>
        <end position="128"/>
    </location>
</feature>
<evidence type="ECO:0000313" key="3">
    <source>
        <dbReference type="EMBL" id="OIT06631.1"/>
    </source>
</evidence>
<evidence type="ECO:0000256" key="2">
    <source>
        <dbReference type="SAM" id="SignalP"/>
    </source>
</evidence>
<name>A0A1J6JA60_NICAT</name>
<feature type="signal peptide" evidence="2">
    <location>
        <begin position="1"/>
        <end position="22"/>
    </location>
</feature>
<gene>
    <name evidence="3" type="ORF">A4A49_08600</name>
</gene>
<sequence length="128" mass="14101">MRIAFFPCFCILLYTVAVTIRASEISHTSKNRDVHVSEHLARAPERNSESAVANISDNSKVELATKNFIPDVEKNQRGKGSNGGGSIARQPRTIRNSAVTLKRPSISMSTTDLMSSLLVFLVLRFVIP</sequence>
<feature type="region of interest" description="Disordered" evidence="1">
    <location>
        <begin position="72"/>
        <end position="94"/>
    </location>
</feature>
<evidence type="ECO:0000313" key="4">
    <source>
        <dbReference type="Proteomes" id="UP000187609"/>
    </source>
</evidence>